<evidence type="ECO:0000259" key="3">
    <source>
        <dbReference type="Pfam" id="PF16201"/>
    </source>
</evidence>
<evidence type="ECO:0000313" key="5">
    <source>
        <dbReference type="Proteomes" id="UP000019118"/>
    </source>
</evidence>
<keyword evidence="5" id="KW-1185">Reference proteome</keyword>
<dbReference type="Pfam" id="PF16201">
    <property type="entry name" value="NopRA1"/>
    <property type="match status" value="1"/>
</dbReference>
<sequence length="1796" mass="205393">MEFDVPEDVPVGKKRPLEDSIDEVAPKQKKPKLYSVKQFRKQLQSTEKLQALTEFSALVASNSKHDYIFDYLKDGGNCLELLQALEHDSSIPPSIVFDIINHLLLRISAKYGQYYTSAYESCRYLLNNYLSVVHKMLGLSSSKQERKACLKLLTAMATFSSNLAKDILLKVKFHSANIELLSKPTGEKNSVRDSFIHFLIAFMVDSDWHILSILLEKSGLLTRVISGLQYDDADTVCMIITVMKNHILENSFVRKTTKMHVFNTAVVKDLVNLYNWKGSDGLKAMEKNNKTIYEVDKIAKSKVSECLHDFLLVLCTSYKFGLIFSDPLVGLGKKHVNGLMFTVLDSLDRPWEHSYASDLVIKICRSCPDLTKVMWITLKPFLEPRLTEKWLNAMSFTKRLIDEMKPSCIEYCAKDLSAQQLAQVIEVLVSPSAILSGLIDAKPIENKGVKVHIIKLLRHMLEKMLEFLDLAKNWTGRESHTKVANNLSNYISKHYPKAEDLLEEWKTVDVSTEQEQSIESEKRDNLEVILDILNFYKTLAPQCLSNLTARSFDFKNFLFNLADNFEEQSDSIEMLQIKLVEIFVDSEQALFLPNTDVFAYIVPILLKNFHARKESTVQNVLSKLLRNTGIFDSGLYEINIWLNGIFNFDTFVESFAEDFVEFFKDANANLLDFQKELSQMAEDEGLVNENENVIETLMNMSEFVDYSPRKIKHRTSSVAVLGLLKYLPNSRSKSIKKYAELVLLNLFHSQTRIQKFVSVIQTYSDVIPSNVFNYITNWSQHQFVHLAKVKGSLTVFKDIGDNFLNKLITLEMLESNGYPDLLVDILRMTTFYVANLVSNKSLSEDIATNWITVVDCIVKGHVNLLEQSCLDLILSNPCLIKHFDFLASQNHVWTKSLLVVVKKLQEVGVDLDQYKPFYSGRIYQNIGKILKNPSKYNVSLNIKDFLQVFPLDYPQAAKIVEQICQLPFDKYISGESSPVSNILNYSLSRILELVKVHPELAPFDKKVVLNLTALLVGFNKENLNSSAFATNLRSYFAIFPHNISDVDKHLFSSILTMSEYNKESVDLAVFLLETNLKLVSELEENVSTICEKKGLILPIVHILANNSAPEEILQKIYENMESSLIKAIQKPQKVGQHFLKDYDIAILVEKFMPVEKCASFADKVQKFEVAEIFHAKLLEACYNKTIENDISEKKINNIIMTFVHLEISVLKRAIETEEEINKVNKLSDIFMRIMDKLVLKNSTFQFAINDSFKTFCKFSLKYGLSGQFILLRLLGKLIKTLSSNLSKDDAAIFLDMLLSHSEFLNVALGEHSETKLELLTLIFILCDQWNEIMERNHVPVLLSAYRGMVTRCDRIVLALLTLYESKPEQTRFYDFKPFLCGRLAATHYSVRTQIASSLMRQPKTSDVLEILREDLVNSTITTYPLEDCLRHNVQELSKEFNCYDLKFFLPLFSHILAPEQQIRTYVFIRSGALSLTVLGLGCQDKEVRQAASHVLARLHFHLEGRQVGKDNMLWIRFVEALCKGAANLPNFKLNTFSAIFFARMALILTNPKHIMFSPLSLYLTAKQDLDLSTIPELYTLLFSSEVNFADHRKFILKILRDGMRTDKDFLDFLRSMAYKLFSELYSSCVSDADCRLLVLDIMDAICKIPLGVKMLTENFSFLVQLGVYVTDICSSSDSALALPKVVRILLNIAKIRTDIYASQTVLDICQQILESSNFLKLKGLEYFFETLFIIGENHISLLQDQQFIAKVISTVNDRFCNYIQQYGCGFVSEKCTELQESGTIHFLRLLVYNLLK</sequence>
<dbReference type="PANTHER" id="PTHR13500">
    <property type="entry name" value="NUCLEOLAR PRERIBOSOMAL-ASSOCIATED PROTEIN 1"/>
    <property type="match status" value="1"/>
</dbReference>
<evidence type="ECO:0000256" key="1">
    <source>
        <dbReference type="SAM" id="MobiDB-lite"/>
    </source>
</evidence>
<feature type="domain" description="URB1 N-terminal" evidence="2">
    <location>
        <begin position="81"/>
        <end position="392"/>
    </location>
</feature>
<dbReference type="EnsemblMetazoa" id="XM_019905532.1">
    <property type="protein sequence ID" value="XP_019761091.1"/>
    <property type="gene ID" value="LOC109538334"/>
</dbReference>
<dbReference type="Proteomes" id="UP000019118">
    <property type="component" value="Unassembled WGS sequence"/>
</dbReference>
<evidence type="ECO:0000259" key="2">
    <source>
        <dbReference type="Pfam" id="PF11707"/>
    </source>
</evidence>
<dbReference type="Pfam" id="PF11707">
    <property type="entry name" value="Npa1"/>
    <property type="match status" value="1"/>
</dbReference>
<accession>A0AAR5PJZ1</accession>
<proteinExistence type="predicted"/>
<reference evidence="5" key="1">
    <citation type="journal article" date="2013" name="Genome Biol.">
        <title>Draft genome of the mountain pine beetle, Dendroctonus ponderosae Hopkins, a major forest pest.</title>
        <authorList>
            <person name="Keeling C.I."/>
            <person name="Yuen M.M."/>
            <person name="Liao N.Y."/>
            <person name="Docking T.R."/>
            <person name="Chan S.K."/>
            <person name="Taylor G.A."/>
            <person name="Palmquist D.L."/>
            <person name="Jackman S.D."/>
            <person name="Nguyen A."/>
            <person name="Li M."/>
            <person name="Henderson H."/>
            <person name="Janes J.K."/>
            <person name="Zhao Y."/>
            <person name="Pandoh P."/>
            <person name="Moore R."/>
            <person name="Sperling F.A."/>
            <person name="Huber D.P."/>
            <person name="Birol I."/>
            <person name="Jones S.J."/>
            <person name="Bohlmann J."/>
        </authorList>
    </citation>
    <scope>NUCLEOTIDE SEQUENCE</scope>
</reference>
<evidence type="ECO:0008006" key="6">
    <source>
        <dbReference type="Google" id="ProtNLM"/>
    </source>
</evidence>
<name>A0AAR5PJZ1_DENPD</name>
<dbReference type="KEGG" id="dpa:109538334"/>
<dbReference type="GO" id="GO:0005730">
    <property type="term" value="C:nucleolus"/>
    <property type="evidence" value="ECO:0007669"/>
    <property type="project" value="TreeGrafter"/>
</dbReference>
<dbReference type="GeneID" id="109538334"/>
<organism evidence="4 5">
    <name type="scientific">Dendroctonus ponderosae</name>
    <name type="common">Mountain pine beetle</name>
    <dbReference type="NCBI Taxonomy" id="77166"/>
    <lineage>
        <taxon>Eukaryota</taxon>
        <taxon>Metazoa</taxon>
        <taxon>Ecdysozoa</taxon>
        <taxon>Arthropoda</taxon>
        <taxon>Hexapoda</taxon>
        <taxon>Insecta</taxon>
        <taxon>Pterygota</taxon>
        <taxon>Neoptera</taxon>
        <taxon>Endopterygota</taxon>
        <taxon>Coleoptera</taxon>
        <taxon>Polyphaga</taxon>
        <taxon>Cucujiformia</taxon>
        <taxon>Curculionidae</taxon>
        <taxon>Scolytinae</taxon>
        <taxon>Dendroctonus</taxon>
    </lineage>
</organism>
<evidence type="ECO:0000313" key="4">
    <source>
        <dbReference type="EnsemblMetazoa" id="XP_019761091.1"/>
    </source>
</evidence>
<dbReference type="GO" id="GO:0000466">
    <property type="term" value="P:maturation of 5.8S rRNA from tricistronic rRNA transcript (SSU-rRNA, 5.8S rRNA, LSU-rRNA)"/>
    <property type="evidence" value="ECO:0007669"/>
    <property type="project" value="TreeGrafter"/>
</dbReference>
<feature type="region of interest" description="Disordered" evidence="1">
    <location>
        <begin position="1"/>
        <end position="26"/>
    </location>
</feature>
<protein>
    <recommendedName>
        <fullName evidence="6">Nucleolar pre-ribosomal-associated protein 1 C-terminal domain-containing protein</fullName>
    </recommendedName>
</protein>
<feature type="domain" description="URB1 C-terminal" evidence="3">
    <location>
        <begin position="1473"/>
        <end position="1662"/>
    </location>
</feature>
<dbReference type="InterPro" id="IPR021714">
    <property type="entry name" value="URB1_N"/>
</dbReference>
<dbReference type="GO" id="GO:0000463">
    <property type="term" value="P:maturation of LSU-rRNA from tricistronic rRNA transcript (SSU-rRNA, 5.8S rRNA, LSU-rRNA)"/>
    <property type="evidence" value="ECO:0007669"/>
    <property type="project" value="TreeGrafter"/>
</dbReference>
<dbReference type="PANTHER" id="PTHR13500:SF0">
    <property type="entry name" value="NUCLEOLAR PRE-RIBOSOMAL-ASSOCIATED PROTEIN 1"/>
    <property type="match status" value="1"/>
</dbReference>
<dbReference type="InterPro" id="IPR032436">
    <property type="entry name" value="URB1_C"/>
</dbReference>
<dbReference type="InterPro" id="IPR039844">
    <property type="entry name" value="URB1"/>
</dbReference>
<reference evidence="4" key="2">
    <citation type="submission" date="2024-08" db="UniProtKB">
        <authorList>
            <consortium name="EnsemblMetazoa"/>
        </authorList>
    </citation>
    <scope>IDENTIFICATION</scope>
</reference>